<dbReference type="PANTHER" id="PTHR12778">
    <property type="entry name" value="SOLUTE CARRIER FAMILY 33 ACETYL-COA TRANSPORTER -RELATED"/>
    <property type="match status" value="1"/>
</dbReference>
<proteinExistence type="predicted"/>
<evidence type="ECO:0000313" key="7">
    <source>
        <dbReference type="Proteomes" id="UP001652627"/>
    </source>
</evidence>
<evidence type="ECO:0000313" key="8">
    <source>
        <dbReference type="RefSeq" id="XP_067148350.1"/>
    </source>
</evidence>
<dbReference type="RefSeq" id="XP_067148350.1">
    <property type="nucleotide sequence ID" value="XM_067292249.1"/>
</dbReference>
<protein>
    <submittedName>
        <fullName evidence="8">Major facilitator superfamily domain-containing protein 3</fullName>
    </submittedName>
</protein>
<name>A0ABM4E6L2_9AVES</name>
<dbReference type="InterPro" id="IPR011701">
    <property type="entry name" value="MFS"/>
</dbReference>
<dbReference type="Gene3D" id="1.20.1250.20">
    <property type="entry name" value="MFS general substrate transporter like domains"/>
    <property type="match status" value="1"/>
</dbReference>
<keyword evidence="4 6" id="KW-1133">Transmembrane helix</keyword>
<dbReference type="Proteomes" id="UP001652627">
    <property type="component" value="Chromosome 2"/>
</dbReference>
<keyword evidence="5 6" id="KW-0472">Membrane</keyword>
<evidence type="ECO:0000256" key="6">
    <source>
        <dbReference type="SAM" id="Phobius"/>
    </source>
</evidence>
<dbReference type="SUPFAM" id="SSF103473">
    <property type="entry name" value="MFS general substrate transporter"/>
    <property type="match status" value="1"/>
</dbReference>
<organism evidence="7 8">
    <name type="scientific">Apteryx mantelli</name>
    <name type="common">North Island brown kiwi</name>
    <dbReference type="NCBI Taxonomy" id="2696672"/>
    <lineage>
        <taxon>Eukaryota</taxon>
        <taxon>Metazoa</taxon>
        <taxon>Chordata</taxon>
        <taxon>Craniata</taxon>
        <taxon>Vertebrata</taxon>
        <taxon>Euteleostomi</taxon>
        <taxon>Archelosauria</taxon>
        <taxon>Archosauria</taxon>
        <taxon>Dinosauria</taxon>
        <taxon>Saurischia</taxon>
        <taxon>Theropoda</taxon>
        <taxon>Coelurosauria</taxon>
        <taxon>Aves</taxon>
        <taxon>Palaeognathae</taxon>
        <taxon>Apterygiformes</taxon>
        <taxon>Apterygidae</taxon>
        <taxon>Apteryx</taxon>
    </lineage>
</organism>
<keyword evidence="3 6" id="KW-0812">Transmembrane</keyword>
<accession>A0ABM4E6L2</accession>
<feature type="transmembrane region" description="Helical" evidence="6">
    <location>
        <begin position="98"/>
        <end position="119"/>
    </location>
</feature>
<dbReference type="Pfam" id="PF07690">
    <property type="entry name" value="MFS_1"/>
    <property type="match status" value="1"/>
</dbReference>
<dbReference type="GeneID" id="136991363"/>
<feature type="transmembrane region" description="Helical" evidence="6">
    <location>
        <begin position="72"/>
        <end position="92"/>
    </location>
</feature>
<comment type="subcellular location">
    <subcellularLocation>
        <location evidence="1">Membrane</location>
        <topology evidence="1">Multi-pass membrane protein</topology>
    </subcellularLocation>
</comment>
<reference evidence="8" key="2">
    <citation type="submission" date="2025-08" db="UniProtKB">
        <authorList>
            <consortium name="RefSeq"/>
        </authorList>
    </citation>
    <scope>IDENTIFICATION</scope>
    <source>
        <tissue evidence="8">Blood</tissue>
    </source>
</reference>
<evidence type="ECO:0000256" key="4">
    <source>
        <dbReference type="ARBA" id="ARBA00022989"/>
    </source>
</evidence>
<evidence type="ECO:0000256" key="1">
    <source>
        <dbReference type="ARBA" id="ARBA00004141"/>
    </source>
</evidence>
<gene>
    <name evidence="8" type="primary">MFSD3</name>
</gene>
<dbReference type="PANTHER" id="PTHR12778:SF10">
    <property type="entry name" value="MAJOR FACILITATOR SUPERFAMILY DOMAIN-CONTAINING PROTEIN 3"/>
    <property type="match status" value="1"/>
</dbReference>
<feature type="transmembrane region" description="Helical" evidence="6">
    <location>
        <begin position="257"/>
        <end position="279"/>
    </location>
</feature>
<dbReference type="InterPro" id="IPR036259">
    <property type="entry name" value="MFS_trans_sf"/>
</dbReference>
<evidence type="ECO:0000256" key="3">
    <source>
        <dbReference type="ARBA" id="ARBA00022692"/>
    </source>
</evidence>
<feature type="transmembrane region" description="Helical" evidence="6">
    <location>
        <begin position="140"/>
        <end position="160"/>
    </location>
</feature>
<reference evidence="7" key="1">
    <citation type="submission" date="2025-05" db="UniProtKB">
        <authorList>
            <consortium name="RefSeq"/>
        </authorList>
    </citation>
    <scope>NUCLEOTIDE SEQUENCE [LARGE SCALE GENOMIC DNA]</scope>
</reference>
<keyword evidence="2" id="KW-0813">Transport</keyword>
<feature type="transmembrane region" description="Helical" evidence="6">
    <location>
        <begin position="291"/>
        <end position="309"/>
    </location>
</feature>
<dbReference type="InterPro" id="IPR004752">
    <property type="entry name" value="AmpG_permease/AT-1"/>
</dbReference>
<feature type="transmembrane region" description="Helical" evidence="6">
    <location>
        <begin position="383"/>
        <end position="404"/>
    </location>
</feature>
<evidence type="ECO:0000256" key="5">
    <source>
        <dbReference type="ARBA" id="ARBA00023136"/>
    </source>
</evidence>
<feature type="transmembrane region" description="Helical" evidence="6">
    <location>
        <begin position="166"/>
        <end position="187"/>
    </location>
</feature>
<keyword evidence="7" id="KW-1185">Reference proteome</keyword>
<sequence>MAPGPGRRLAALGVLYFVQGLPQGLQTGLLPLRLRGAGLPLTHLGLARGLLLPWLLKPLWAPAADRCRAPAAWLALSTGALALGSLACALLPPPAAGLPALAAPLLLLNLLAALQDAALDAAAARLLPPRQLGRAGALQVVAYKLGAAAAAAGGGLLAAPRRPGPAAAAAATLLAAAASSLAALYVWRAPELRLAPRHPPPASSLRPARLLRELLRAPGTATMAGFVLLYKLGEQGAGSVFPLFLLERGFTARQLGFWNGAVAAGFSVAGSLLGGELVAARRPPLSLLKTFLLLRFCSLSLQTLLVFAYRGGIFAYRAAAVLSDCAQHLFAGTVTTLTFSAMMQCTQGADASIQATHYSFLATLEVLGKLAFSTVAGGVVEQLGFPGGFCCFLALCLLALLYAAEAFPTGS</sequence>
<evidence type="ECO:0000256" key="2">
    <source>
        <dbReference type="ARBA" id="ARBA00022448"/>
    </source>
</evidence>